<keyword evidence="2" id="KW-1185">Reference proteome</keyword>
<evidence type="ECO:0000313" key="2">
    <source>
        <dbReference type="Proteomes" id="UP000198675"/>
    </source>
</evidence>
<sequence length="73" mass="8323">MHSALYSGWVQHRRFAPRAHAFRYRMGLLYLDLSEQAQLFALSKLAGSGPECVKTPPVNPCYNFQESHRKGCP</sequence>
<accession>A0A1H2NBE4</accession>
<evidence type="ECO:0000313" key="1">
    <source>
        <dbReference type="EMBL" id="SDV02753.1"/>
    </source>
</evidence>
<dbReference type="Proteomes" id="UP000198675">
    <property type="component" value="Chromosome I"/>
</dbReference>
<reference evidence="2" key="1">
    <citation type="submission" date="2016-10" db="EMBL/GenBank/DDBJ databases">
        <authorList>
            <person name="Varghese N."/>
            <person name="Submissions S."/>
        </authorList>
    </citation>
    <scope>NUCLEOTIDE SEQUENCE [LARGE SCALE GENOMIC DNA]</scope>
    <source>
        <strain evidence="2">KCTC 32246</strain>
    </source>
</reference>
<dbReference type="Pfam" id="PF07103">
    <property type="entry name" value="DUF1365"/>
    <property type="match status" value="1"/>
</dbReference>
<organism evidence="1 2">
    <name type="scientific">Pseudomonas sihuiensis</name>
    <dbReference type="NCBI Taxonomy" id="1274359"/>
    <lineage>
        <taxon>Bacteria</taxon>
        <taxon>Pseudomonadati</taxon>
        <taxon>Pseudomonadota</taxon>
        <taxon>Gammaproteobacteria</taxon>
        <taxon>Pseudomonadales</taxon>
        <taxon>Pseudomonadaceae</taxon>
        <taxon>Pseudomonas</taxon>
    </lineage>
</organism>
<dbReference type="EMBL" id="LT629797">
    <property type="protein sequence ID" value="SDV02753.1"/>
    <property type="molecule type" value="Genomic_DNA"/>
</dbReference>
<proteinExistence type="predicted"/>
<evidence type="ECO:0008006" key="3">
    <source>
        <dbReference type="Google" id="ProtNLM"/>
    </source>
</evidence>
<gene>
    <name evidence="1" type="ORF">SAMN05216363_5052</name>
</gene>
<name>A0A1H2NBE4_9PSED</name>
<dbReference type="AlphaFoldDB" id="A0A1H2NBE4"/>
<dbReference type="InterPro" id="IPR010775">
    <property type="entry name" value="DUF1365"/>
</dbReference>
<protein>
    <recommendedName>
        <fullName evidence="3">DUF1365 family protein</fullName>
    </recommendedName>
</protein>